<organism evidence="1 2">
    <name type="scientific">Brevibacillus aydinogluensis</name>
    <dbReference type="NCBI Taxonomy" id="927786"/>
    <lineage>
        <taxon>Bacteria</taxon>
        <taxon>Bacillati</taxon>
        <taxon>Bacillota</taxon>
        <taxon>Bacilli</taxon>
        <taxon>Bacillales</taxon>
        <taxon>Paenibacillaceae</taxon>
        <taxon>Brevibacillus</taxon>
    </lineage>
</organism>
<sequence length="73" mass="8771">MAKVRDILEYKQRKEKEPISFAEHLERARERLQQQPPRARGKPADVLTFDEVRRLMGDVGPRRFLKDRGNRRK</sequence>
<gene>
    <name evidence="1" type="ORF">BSPP4475_01545</name>
</gene>
<reference evidence="1" key="1">
    <citation type="submission" date="2023-07" db="EMBL/GenBank/DDBJ databases">
        <authorList>
            <person name="Ivanov I."/>
            <person name="Teneva D."/>
            <person name="Stoikov I."/>
        </authorList>
    </citation>
    <scope>NUCLEOTIDE SEQUENCE</scope>
    <source>
        <strain evidence="1">4475</strain>
    </source>
</reference>
<proteinExistence type="predicted"/>
<evidence type="ECO:0000313" key="2">
    <source>
        <dbReference type="Proteomes" id="UP001189619"/>
    </source>
</evidence>
<evidence type="ECO:0000313" key="1">
    <source>
        <dbReference type="EMBL" id="CAJ1001009.1"/>
    </source>
</evidence>
<dbReference type="EMBL" id="OY569118">
    <property type="protein sequence ID" value="CAJ1001009.1"/>
    <property type="molecule type" value="Genomic_DNA"/>
</dbReference>
<protein>
    <submittedName>
        <fullName evidence="1">XRE family transcriptional regulator</fullName>
    </submittedName>
</protein>
<name>A0AA48M7F2_9BACL</name>
<dbReference type="RefSeq" id="WP_304414956.1">
    <property type="nucleotide sequence ID" value="NZ_OY569118.1"/>
</dbReference>
<dbReference type="AlphaFoldDB" id="A0AA48M7F2"/>
<keyword evidence="2" id="KW-1185">Reference proteome</keyword>
<dbReference type="Proteomes" id="UP001189619">
    <property type="component" value="Chromosome"/>
</dbReference>
<accession>A0AA48M7F2</accession>
<dbReference type="KEGG" id="bayd:BSPP4475_01545"/>